<organism evidence="2">
    <name type="scientific">viral metagenome</name>
    <dbReference type="NCBI Taxonomy" id="1070528"/>
    <lineage>
        <taxon>unclassified sequences</taxon>
        <taxon>metagenomes</taxon>
        <taxon>organismal metagenomes</taxon>
    </lineage>
</organism>
<dbReference type="EMBL" id="MN740705">
    <property type="protein sequence ID" value="QHU09126.1"/>
    <property type="molecule type" value="Genomic_DNA"/>
</dbReference>
<dbReference type="AlphaFoldDB" id="A0A6C0JWE6"/>
<reference evidence="2" key="1">
    <citation type="journal article" date="2020" name="Nature">
        <title>Giant virus diversity and host interactions through global metagenomics.</title>
        <authorList>
            <person name="Schulz F."/>
            <person name="Roux S."/>
            <person name="Paez-Espino D."/>
            <person name="Jungbluth S."/>
            <person name="Walsh D.A."/>
            <person name="Denef V.J."/>
            <person name="McMahon K.D."/>
            <person name="Konstantinidis K.T."/>
            <person name="Eloe-Fadrosh E.A."/>
            <person name="Kyrpides N.C."/>
            <person name="Woyke T."/>
        </authorList>
    </citation>
    <scope>NUCLEOTIDE SEQUENCE</scope>
    <source>
        <strain evidence="2">GVMAG-S-1074260-58</strain>
    </source>
</reference>
<feature type="region of interest" description="Disordered" evidence="1">
    <location>
        <begin position="24"/>
        <end position="101"/>
    </location>
</feature>
<feature type="compositionally biased region" description="Polar residues" evidence="1">
    <location>
        <begin position="27"/>
        <end position="50"/>
    </location>
</feature>
<name>A0A6C0JWE6_9ZZZZ</name>
<feature type="compositionally biased region" description="Basic residues" evidence="1">
    <location>
        <begin position="64"/>
        <end position="84"/>
    </location>
</feature>
<evidence type="ECO:0000313" key="2">
    <source>
        <dbReference type="EMBL" id="QHU09126.1"/>
    </source>
</evidence>
<proteinExistence type="predicted"/>
<accession>A0A6C0JWE6</accession>
<protein>
    <submittedName>
        <fullName evidence="2">Uncharacterized protein</fullName>
    </submittedName>
</protein>
<evidence type="ECO:0000256" key="1">
    <source>
        <dbReference type="SAM" id="MobiDB-lite"/>
    </source>
</evidence>
<sequence>MRKKYKGGSSSRSSVAPVLSYPLADGATSQRDSSIIASSNMNAKQQTQIDQHGGRICPYCNKTISKRSTRRKKKSSKRRFKKFTRGGNSTNRITVPSFTTNTVSPTNTNSISVSTNSASLQSNANASGDCYATNSC</sequence>